<reference evidence="1" key="1">
    <citation type="submission" date="2020-10" db="EMBL/GenBank/DDBJ databases">
        <authorList>
            <person name="Gilroy R."/>
        </authorList>
    </citation>
    <scope>NUCLEOTIDE SEQUENCE</scope>
    <source>
        <strain evidence="1">ChiGjej3B3-7149</strain>
    </source>
</reference>
<protein>
    <submittedName>
        <fullName evidence="1">MoaD/ThiS family protein</fullName>
    </submittedName>
</protein>
<dbReference type="Proteomes" id="UP000824238">
    <property type="component" value="Unassembled WGS sequence"/>
</dbReference>
<organism evidence="1 2">
    <name type="scientific">Candidatus Scatomorpha intestinigallinarum</name>
    <dbReference type="NCBI Taxonomy" id="2840923"/>
    <lineage>
        <taxon>Bacteria</taxon>
        <taxon>Bacillati</taxon>
        <taxon>Bacillota</taxon>
        <taxon>Clostridia</taxon>
        <taxon>Eubacteriales</taxon>
        <taxon>Candidatus Scatomorpha</taxon>
    </lineage>
</organism>
<gene>
    <name evidence="1" type="ORF">IAD36_01455</name>
</gene>
<comment type="caution">
    <text evidence="1">The sequence shown here is derived from an EMBL/GenBank/DDBJ whole genome shotgun (WGS) entry which is preliminary data.</text>
</comment>
<dbReference type="InterPro" id="IPR012675">
    <property type="entry name" value="Beta-grasp_dom_sf"/>
</dbReference>
<dbReference type="InterPro" id="IPR016155">
    <property type="entry name" value="Mopterin_synth/thiamin_S_b"/>
</dbReference>
<dbReference type="SUPFAM" id="SSF54285">
    <property type="entry name" value="MoaD/ThiS"/>
    <property type="match status" value="1"/>
</dbReference>
<dbReference type="InterPro" id="IPR003749">
    <property type="entry name" value="ThiS/MoaD-like"/>
</dbReference>
<dbReference type="Gene3D" id="3.10.20.30">
    <property type="match status" value="1"/>
</dbReference>
<sequence length="79" mass="9005">MSVKLCYRAALEELTGRREEYIEARAVSEALSHIKRRYSRAAYREARRMLIAVNGESIQLRGGFAAPLRDGDTLSFLPF</sequence>
<dbReference type="Pfam" id="PF02597">
    <property type="entry name" value="ThiS"/>
    <property type="match status" value="1"/>
</dbReference>
<dbReference type="EMBL" id="DVHH01000037">
    <property type="protein sequence ID" value="HIR54253.1"/>
    <property type="molecule type" value="Genomic_DNA"/>
</dbReference>
<evidence type="ECO:0000313" key="2">
    <source>
        <dbReference type="Proteomes" id="UP000824238"/>
    </source>
</evidence>
<proteinExistence type="predicted"/>
<name>A0A9D1DK46_9FIRM</name>
<dbReference type="CDD" id="cd17040">
    <property type="entry name" value="Ubl_MoaD_like"/>
    <property type="match status" value="1"/>
</dbReference>
<evidence type="ECO:0000313" key="1">
    <source>
        <dbReference type="EMBL" id="HIR54253.1"/>
    </source>
</evidence>
<accession>A0A9D1DK46</accession>
<reference evidence="1" key="2">
    <citation type="journal article" date="2021" name="PeerJ">
        <title>Extensive microbial diversity within the chicken gut microbiome revealed by metagenomics and culture.</title>
        <authorList>
            <person name="Gilroy R."/>
            <person name="Ravi A."/>
            <person name="Getino M."/>
            <person name="Pursley I."/>
            <person name="Horton D.L."/>
            <person name="Alikhan N.F."/>
            <person name="Baker D."/>
            <person name="Gharbi K."/>
            <person name="Hall N."/>
            <person name="Watson M."/>
            <person name="Adriaenssens E.M."/>
            <person name="Foster-Nyarko E."/>
            <person name="Jarju S."/>
            <person name="Secka A."/>
            <person name="Antonio M."/>
            <person name="Oren A."/>
            <person name="Chaudhuri R.R."/>
            <person name="La Ragione R."/>
            <person name="Hildebrand F."/>
            <person name="Pallen M.J."/>
        </authorList>
    </citation>
    <scope>NUCLEOTIDE SEQUENCE</scope>
    <source>
        <strain evidence="1">ChiGjej3B3-7149</strain>
    </source>
</reference>
<dbReference type="AlphaFoldDB" id="A0A9D1DK46"/>